<dbReference type="GeneID" id="33319803"/>
<proteinExistence type="predicted"/>
<evidence type="ECO:0000259" key="10">
    <source>
        <dbReference type="Pfam" id="PF16575"/>
    </source>
</evidence>
<keyword evidence="6" id="KW-0067">ATP-binding</keyword>
<keyword evidence="5" id="KW-0418">Kinase</keyword>
<sequence>MEGEITSNKAVYTRNVPEDRLQLVEIIDKSRAKVVMFIGDVDSGKTTTLTFVANELIGKGYRVAIVDSDVGQKGILPPATISLGIAGGRFSNLNEVAPVAHYFIGTTTPSQHTAETVVGVKRLVELGKSMADVVLIDTTGFISGRGFDLKRLKIEATEPDLTVFIKGKGEREGDIRRLMDSVSNLTNTFLLQRSGEVRRYDPAERREIRRVKWRKYFEGSRTVEVDLSHLRVSGTSMFSGRPLTPEERELIERIHGWVVLDGWKGKEEYAVIKAGDDGKRYYNRSVIKAVDFESLSNLLVGFIDGRGLCLGLGILKWPRLSEGKLEVLTPLSEGELAKATEIRFGRIRVTETGEELGLLMRDEL</sequence>
<accession>A0A2Z2MAB3</accession>
<dbReference type="GO" id="GO:0051734">
    <property type="term" value="F:ATP-dependent polynucleotide 5'-hydroxyl-kinase activity"/>
    <property type="evidence" value="ECO:0007669"/>
    <property type="project" value="UniProtKB-EC"/>
</dbReference>
<organism evidence="11 12">
    <name type="scientific">Thermococcus profundus</name>
    <dbReference type="NCBI Taxonomy" id="49899"/>
    <lineage>
        <taxon>Archaea</taxon>
        <taxon>Methanobacteriati</taxon>
        <taxon>Methanobacteriota</taxon>
        <taxon>Thermococci</taxon>
        <taxon>Thermococcales</taxon>
        <taxon>Thermococcaceae</taxon>
        <taxon>Thermococcus</taxon>
    </lineage>
</organism>
<dbReference type="InterPro" id="IPR032319">
    <property type="entry name" value="CLP1_P"/>
</dbReference>
<evidence type="ECO:0000256" key="8">
    <source>
        <dbReference type="ARBA" id="ARBA00044641"/>
    </source>
</evidence>
<dbReference type="InterPro" id="IPR045116">
    <property type="entry name" value="Clp1/Grc3"/>
</dbReference>
<evidence type="ECO:0000256" key="9">
    <source>
        <dbReference type="ARBA" id="ARBA00044673"/>
    </source>
</evidence>
<dbReference type="SUPFAM" id="SSF52540">
    <property type="entry name" value="P-loop containing nucleoside triphosphate hydrolases"/>
    <property type="match status" value="1"/>
</dbReference>
<evidence type="ECO:0000256" key="1">
    <source>
        <dbReference type="ARBA" id="ARBA00001968"/>
    </source>
</evidence>
<dbReference type="InterPro" id="IPR027417">
    <property type="entry name" value="P-loop_NTPase"/>
</dbReference>
<dbReference type="Proteomes" id="UP000250179">
    <property type="component" value="Chromosome"/>
</dbReference>
<dbReference type="GO" id="GO:0005524">
    <property type="term" value="F:ATP binding"/>
    <property type="evidence" value="ECO:0007669"/>
    <property type="project" value="UniProtKB-KW"/>
</dbReference>
<dbReference type="Pfam" id="PF16575">
    <property type="entry name" value="CLP1_P"/>
    <property type="match status" value="1"/>
</dbReference>
<evidence type="ECO:0000256" key="6">
    <source>
        <dbReference type="ARBA" id="ARBA00022840"/>
    </source>
</evidence>
<evidence type="ECO:0000256" key="7">
    <source>
        <dbReference type="ARBA" id="ARBA00024737"/>
    </source>
</evidence>
<protein>
    <recommendedName>
        <fullName evidence="2">polynucleotide 5'-hydroxyl-kinase</fullName>
        <ecNumber evidence="2">2.7.1.78</ecNumber>
    </recommendedName>
</protein>
<dbReference type="PANTHER" id="PTHR12755:SF3">
    <property type="entry name" value="POLYNUCLEOTIDE 5'-HYDROXYL-KINASE NOL9"/>
    <property type="match status" value="1"/>
</dbReference>
<dbReference type="EMBL" id="CP014862">
    <property type="protein sequence ID" value="ASJ02706.1"/>
    <property type="molecule type" value="Genomic_DNA"/>
</dbReference>
<evidence type="ECO:0000256" key="4">
    <source>
        <dbReference type="ARBA" id="ARBA00022741"/>
    </source>
</evidence>
<evidence type="ECO:0000256" key="5">
    <source>
        <dbReference type="ARBA" id="ARBA00022777"/>
    </source>
</evidence>
<evidence type="ECO:0000256" key="3">
    <source>
        <dbReference type="ARBA" id="ARBA00022679"/>
    </source>
</evidence>
<dbReference type="EC" id="2.7.1.78" evidence="2"/>
<name>A0A2Z2MAB3_THEPR</name>
<comment type="catalytic activity">
    <reaction evidence="9">
        <text>a 5'-end dephospho-2'-deoxyribonucleoside-DNA + ATP = a 5'-end 5'-phospho-2'-deoxyribonucleoside-DNA + ADP + H(+)</text>
        <dbReference type="Rhea" id="RHEA:15669"/>
        <dbReference type="Rhea" id="RHEA-COMP:13180"/>
        <dbReference type="Rhea" id="RHEA-COMP:13184"/>
        <dbReference type="ChEBI" id="CHEBI:15378"/>
        <dbReference type="ChEBI" id="CHEBI:30616"/>
        <dbReference type="ChEBI" id="CHEBI:136412"/>
        <dbReference type="ChEBI" id="CHEBI:136416"/>
        <dbReference type="ChEBI" id="CHEBI:456216"/>
        <dbReference type="EC" id="2.7.1.78"/>
    </reaction>
</comment>
<keyword evidence="12" id="KW-1185">Reference proteome</keyword>
<feature type="domain" description="Clp1 P-loop" evidence="10">
    <location>
        <begin position="39"/>
        <end position="219"/>
    </location>
</feature>
<dbReference type="GO" id="GO:0006396">
    <property type="term" value="P:RNA processing"/>
    <property type="evidence" value="ECO:0007669"/>
    <property type="project" value="InterPro"/>
</dbReference>
<comment type="catalytic activity">
    <reaction evidence="8">
        <text>a 5'-end dephospho-ribonucleoside-RNA + ATP = a 5'-end 5'-phospho-ribonucleoside-RNA + ADP + H(+)</text>
        <dbReference type="Rhea" id="RHEA:54580"/>
        <dbReference type="Rhea" id="RHEA-COMP:13936"/>
        <dbReference type="Rhea" id="RHEA-COMP:15179"/>
        <dbReference type="ChEBI" id="CHEBI:15378"/>
        <dbReference type="ChEBI" id="CHEBI:30616"/>
        <dbReference type="ChEBI" id="CHEBI:138282"/>
        <dbReference type="ChEBI" id="CHEBI:138284"/>
        <dbReference type="ChEBI" id="CHEBI:456216"/>
        <dbReference type="EC" id="2.7.1.78"/>
    </reaction>
</comment>
<dbReference type="PANTHER" id="PTHR12755">
    <property type="entry name" value="CLEAVAGE/POLYADENYLATION FACTOR IA SUBUNIT CLP1P"/>
    <property type="match status" value="1"/>
</dbReference>
<comment type="function">
    <text evidence="7">Polynucleotide kinase that can phosphorylate the 5'-hydroxyl groups of both single-stranded RNA (ssRNA) and single-stranded DNA (ssDNA). Exhibits a strong preference for ssRNA.</text>
</comment>
<keyword evidence="3" id="KW-0808">Transferase</keyword>
<dbReference type="Gene3D" id="3.40.50.300">
    <property type="entry name" value="P-loop containing nucleotide triphosphate hydrolases"/>
    <property type="match status" value="1"/>
</dbReference>
<keyword evidence="4" id="KW-0547">Nucleotide-binding</keyword>
<gene>
    <name evidence="11" type="ORF">A3L09_05270</name>
</gene>
<reference evidence="11 12" key="1">
    <citation type="submission" date="2016-03" db="EMBL/GenBank/DDBJ databases">
        <title>Complete genome sequence of Thermococcus profundus strain DT5432.</title>
        <authorList>
            <person name="Oger P.M."/>
        </authorList>
    </citation>
    <scope>NUCLEOTIDE SEQUENCE [LARGE SCALE GENOMIC DNA]</scope>
    <source>
        <strain evidence="11 12">DT 5432</strain>
    </source>
</reference>
<dbReference type="AlphaFoldDB" id="A0A2Z2MAB3"/>
<dbReference type="KEGG" id="tprf:A3L09_05270"/>
<dbReference type="OrthoDB" id="359472at2157"/>
<evidence type="ECO:0000313" key="12">
    <source>
        <dbReference type="Proteomes" id="UP000250179"/>
    </source>
</evidence>
<comment type="cofactor">
    <cofactor evidence="1">
        <name>a divalent metal cation</name>
        <dbReference type="ChEBI" id="CHEBI:60240"/>
    </cofactor>
</comment>
<evidence type="ECO:0000256" key="2">
    <source>
        <dbReference type="ARBA" id="ARBA00012157"/>
    </source>
</evidence>
<dbReference type="RefSeq" id="WP_088857964.1">
    <property type="nucleotide sequence ID" value="NZ_CP014862.1"/>
</dbReference>
<evidence type="ECO:0000313" key="11">
    <source>
        <dbReference type="EMBL" id="ASJ02706.1"/>
    </source>
</evidence>